<evidence type="ECO:0000256" key="1">
    <source>
        <dbReference type="ARBA" id="ARBA00023172"/>
    </source>
</evidence>
<dbReference type="InterPro" id="IPR002104">
    <property type="entry name" value="Integrase_catalytic"/>
</dbReference>
<dbReference type="Pfam" id="PF00589">
    <property type="entry name" value="Phage_integrase"/>
    <property type="match status" value="1"/>
</dbReference>
<protein>
    <submittedName>
        <fullName evidence="3">Tyrosine-type recombinase/integrase</fullName>
    </submittedName>
</protein>
<dbReference type="KEGG" id="mprn:Q3V37_04900"/>
<gene>
    <name evidence="3" type="ORF">Q3V37_04900</name>
</gene>
<dbReference type="InterPro" id="IPR011010">
    <property type="entry name" value="DNA_brk_join_enz"/>
</dbReference>
<evidence type="ECO:0000259" key="2">
    <source>
        <dbReference type="Pfam" id="PF00589"/>
    </source>
</evidence>
<evidence type="ECO:0000313" key="4">
    <source>
        <dbReference type="Proteomes" id="UP001235874"/>
    </source>
</evidence>
<dbReference type="Proteomes" id="UP001235874">
    <property type="component" value="Chromosome"/>
</dbReference>
<evidence type="ECO:0000313" key="3">
    <source>
        <dbReference type="EMBL" id="WLS46617.1"/>
    </source>
</evidence>
<proteinExistence type="predicted"/>
<dbReference type="GO" id="GO:0015074">
    <property type="term" value="P:DNA integration"/>
    <property type="evidence" value="ECO:0007669"/>
    <property type="project" value="InterPro"/>
</dbReference>
<dbReference type="EMBL" id="CP130472">
    <property type="protein sequence ID" value="WLS46617.1"/>
    <property type="molecule type" value="Genomic_DNA"/>
</dbReference>
<keyword evidence="4" id="KW-1185">Reference proteome</keyword>
<keyword evidence="1" id="KW-0233">DNA recombination</keyword>
<dbReference type="SUPFAM" id="SSF56349">
    <property type="entry name" value="DNA breaking-rejoining enzymes"/>
    <property type="match status" value="1"/>
</dbReference>
<accession>A0AAJ6HUW8</accession>
<sequence length="71" mass="8029">MMVASGTDTRIVQEILGHTQITTTQIYVDMAQKVKREAVDRAVSALMDGAWRRYCNAMLQRSARTADLREV</sequence>
<dbReference type="RefSeq" id="WP_053658748.1">
    <property type="nucleotide sequence ID" value="NZ_CP130472.1"/>
</dbReference>
<name>A0AAJ6HUW8_9ACTN</name>
<dbReference type="GO" id="GO:0006310">
    <property type="term" value="P:DNA recombination"/>
    <property type="evidence" value="ECO:0007669"/>
    <property type="project" value="UniProtKB-KW"/>
</dbReference>
<dbReference type="GO" id="GO:0003677">
    <property type="term" value="F:DNA binding"/>
    <property type="evidence" value="ECO:0007669"/>
    <property type="project" value="InterPro"/>
</dbReference>
<feature type="domain" description="Tyr recombinase" evidence="2">
    <location>
        <begin position="2"/>
        <end position="31"/>
    </location>
</feature>
<reference evidence="3 4" key="1">
    <citation type="submission" date="2023-07" db="EMBL/GenBank/DDBJ databases">
        <title>Micromonospora profundi TRM 95458 converts glycerol to a new osmotic compound.</title>
        <authorList>
            <person name="Lu D."/>
        </authorList>
    </citation>
    <scope>NUCLEOTIDE SEQUENCE [LARGE SCALE GENOMIC DNA]</scope>
    <source>
        <strain evidence="3 4">TRM95458</strain>
    </source>
</reference>
<dbReference type="InterPro" id="IPR013762">
    <property type="entry name" value="Integrase-like_cat_sf"/>
</dbReference>
<organism evidence="3 4">
    <name type="scientific">Micromonospora profundi</name>
    <dbReference type="NCBI Taxonomy" id="1420889"/>
    <lineage>
        <taxon>Bacteria</taxon>
        <taxon>Bacillati</taxon>
        <taxon>Actinomycetota</taxon>
        <taxon>Actinomycetes</taxon>
        <taxon>Micromonosporales</taxon>
        <taxon>Micromonosporaceae</taxon>
        <taxon>Micromonospora</taxon>
    </lineage>
</organism>
<dbReference type="Gene3D" id="1.10.443.10">
    <property type="entry name" value="Intergrase catalytic core"/>
    <property type="match status" value="1"/>
</dbReference>
<dbReference type="AlphaFoldDB" id="A0AAJ6HUW8"/>